<reference evidence="3" key="1">
    <citation type="submission" date="2018-11" db="EMBL/GenBank/DDBJ databases">
        <authorList>
            <person name="Alioto T."/>
            <person name="Alioto T."/>
        </authorList>
    </citation>
    <scope>NUCLEOTIDE SEQUENCE</scope>
</reference>
<feature type="chain" id="PRO_5032361007" description="Ig-like domain-containing protein" evidence="2">
    <location>
        <begin position="19"/>
        <end position="289"/>
    </location>
</feature>
<feature type="transmembrane region" description="Helical" evidence="1">
    <location>
        <begin position="239"/>
        <end position="259"/>
    </location>
</feature>
<proteinExistence type="predicted"/>
<keyword evidence="2" id="KW-0732">Signal</keyword>
<dbReference type="EMBL" id="UYJE01009097">
    <property type="protein sequence ID" value="VDI69930.1"/>
    <property type="molecule type" value="Genomic_DNA"/>
</dbReference>
<name>A0A8B6GWE7_MYTGA</name>
<evidence type="ECO:0000256" key="2">
    <source>
        <dbReference type="SAM" id="SignalP"/>
    </source>
</evidence>
<protein>
    <recommendedName>
        <fullName evidence="5">Ig-like domain-containing protein</fullName>
    </recommendedName>
</protein>
<feature type="signal peptide" evidence="2">
    <location>
        <begin position="1"/>
        <end position="18"/>
    </location>
</feature>
<accession>A0A8B6GWE7</accession>
<evidence type="ECO:0000313" key="4">
    <source>
        <dbReference type="Proteomes" id="UP000596742"/>
    </source>
</evidence>
<gene>
    <name evidence="3" type="ORF">MGAL_10B072847</name>
</gene>
<dbReference type="Proteomes" id="UP000596742">
    <property type="component" value="Unassembled WGS sequence"/>
</dbReference>
<dbReference type="AlphaFoldDB" id="A0A8B6GWE7"/>
<keyword evidence="1" id="KW-0812">Transmembrane</keyword>
<evidence type="ECO:0000256" key="1">
    <source>
        <dbReference type="SAM" id="Phobius"/>
    </source>
</evidence>
<evidence type="ECO:0008006" key="5">
    <source>
        <dbReference type="Google" id="ProtNLM"/>
    </source>
</evidence>
<organism evidence="3 4">
    <name type="scientific">Mytilus galloprovincialis</name>
    <name type="common">Mediterranean mussel</name>
    <dbReference type="NCBI Taxonomy" id="29158"/>
    <lineage>
        <taxon>Eukaryota</taxon>
        <taxon>Metazoa</taxon>
        <taxon>Spiralia</taxon>
        <taxon>Lophotrochozoa</taxon>
        <taxon>Mollusca</taxon>
        <taxon>Bivalvia</taxon>
        <taxon>Autobranchia</taxon>
        <taxon>Pteriomorphia</taxon>
        <taxon>Mytilida</taxon>
        <taxon>Mytiloidea</taxon>
        <taxon>Mytilidae</taxon>
        <taxon>Mytilinae</taxon>
        <taxon>Mytilus</taxon>
    </lineage>
</organism>
<keyword evidence="1" id="KW-1133">Transmembrane helix</keyword>
<keyword evidence="4" id="KW-1185">Reference proteome</keyword>
<keyword evidence="1" id="KW-0472">Membrane</keyword>
<sequence length="289" mass="33229">MVKYQVIFIVIVFQQITAYDCIHVHISVNLKFPKKIQLGKELKLDCESSNAIPSHRSRQWRGGSDNQLLCYDGTTVDSTKYIEKRISSRRYELIVEETSENDLQCPYACRVGFDIDQKFLEVNEHNFLHMPEENFTEIDKMQNGNYRLVLTQNRVYPKPVCNLNFKGARSSMNVTKESKSHVLHNVTYGFEFTELLFPCGNKIEIECQAGNEKYLIFTENSIACYNLQNNPEGKTPSSIVVWCVVCGTIGLVVVSLILYKTRRMNKIGDKDTQAKKMLMEIKNVNQEAA</sequence>
<evidence type="ECO:0000313" key="3">
    <source>
        <dbReference type="EMBL" id="VDI69930.1"/>
    </source>
</evidence>
<comment type="caution">
    <text evidence="3">The sequence shown here is derived from an EMBL/GenBank/DDBJ whole genome shotgun (WGS) entry which is preliminary data.</text>
</comment>